<dbReference type="InterPro" id="IPR007049">
    <property type="entry name" value="Carb-sel_porin_OprB"/>
</dbReference>
<proteinExistence type="inferred from homology"/>
<gene>
    <name evidence="3" type="ORF">RM531_10020</name>
</gene>
<keyword evidence="4" id="KW-1185">Reference proteome</keyword>
<comment type="caution">
    <text evidence="3">The sequence shown here is derived from an EMBL/GenBank/DDBJ whole genome shotgun (WGS) entry which is preliminary data.</text>
</comment>
<evidence type="ECO:0000256" key="1">
    <source>
        <dbReference type="ARBA" id="ARBA00008769"/>
    </source>
</evidence>
<dbReference type="Gene3D" id="2.40.160.180">
    <property type="entry name" value="Carbohydrate-selective porin OprB"/>
    <property type="match status" value="1"/>
</dbReference>
<dbReference type="EMBL" id="JAVRHY010000008">
    <property type="protein sequence ID" value="MDT0618809.1"/>
    <property type="molecule type" value="Genomic_DNA"/>
</dbReference>
<sequence>MLSGAGSAASTAARLLLTAGFEIDSRTLFDQPGGRLHVSAMHQTGDNGTRLVGDFQGFSNIDAAGFTAITEAWYQHHLLDGRLRLKFGKVDANSEFAYVEHGGGFLQSSPGFSPTILGFPSYPDPATSVNLFYHGKSGAYAGVGVYDGATQAGVATGTRGPSTFFGTPDGLFSVVETGVHHRVTGSPGGRAGWASGPGAMAAISTVSVVAVNGVPKASIWCWIRAL</sequence>
<organism evidence="3 4">
    <name type="scientific">Spectribacter acetivorans</name>
    <dbReference type="NCBI Taxonomy" id="3075603"/>
    <lineage>
        <taxon>Bacteria</taxon>
        <taxon>Pseudomonadati</taxon>
        <taxon>Pseudomonadota</taxon>
        <taxon>Gammaproteobacteria</taxon>
        <taxon>Salinisphaerales</taxon>
        <taxon>Salinisphaeraceae</taxon>
        <taxon>Spectribacter</taxon>
    </lineage>
</organism>
<reference evidence="3 4" key="1">
    <citation type="submission" date="2023-09" db="EMBL/GenBank/DDBJ databases">
        <authorList>
            <person name="Rey-Velasco X."/>
        </authorList>
    </citation>
    <scope>NUCLEOTIDE SEQUENCE [LARGE SCALE GENOMIC DNA]</scope>
    <source>
        <strain evidence="3 4">P385</strain>
    </source>
</reference>
<dbReference type="InterPro" id="IPR038673">
    <property type="entry name" value="OprB_sf"/>
</dbReference>
<evidence type="ECO:0000256" key="2">
    <source>
        <dbReference type="RuleBase" id="RU363072"/>
    </source>
</evidence>
<dbReference type="Proteomes" id="UP001259982">
    <property type="component" value="Unassembled WGS sequence"/>
</dbReference>
<accession>A0ABU3B9A2</accession>
<dbReference type="RefSeq" id="WP_311659012.1">
    <property type="nucleotide sequence ID" value="NZ_JAVRHY010000008.1"/>
</dbReference>
<comment type="similarity">
    <text evidence="1 2">Belongs to the OprB family.</text>
</comment>
<evidence type="ECO:0000313" key="4">
    <source>
        <dbReference type="Proteomes" id="UP001259982"/>
    </source>
</evidence>
<dbReference type="Pfam" id="PF04966">
    <property type="entry name" value="OprB"/>
    <property type="match status" value="1"/>
</dbReference>
<protein>
    <submittedName>
        <fullName evidence="3">Carbohydrate porin</fullName>
    </submittedName>
</protein>
<evidence type="ECO:0000313" key="3">
    <source>
        <dbReference type="EMBL" id="MDT0618809.1"/>
    </source>
</evidence>
<name>A0ABU3B9A2_9GAMM</name>